<organism evidence="9 10">
    <name type="scientific">Fibrella rubiginis</name>
    <dbReference type="NCBI Taxonomy" id="2817060"/>
    <lineage>
        <taxon>Bacteria</taxon>
        <taxon>Pseudomonadati</taxon>
        <taxon>Bacteroidota</taxon>
        <taxon>Cytophagia</taxon>
        <taxon>Cytophagales</taxon>
        <taxon>Spirosomataceae</taxon>
        <taxon>Fibrella</taxon>
    </lineage>
</organism>
<dbReference type="PANTHER" id="PTHR43811:SF19">
    <property type="entry name" value="39 KDA FK506-BINDING NUCLEAR PROTEIN"/>
    <property type="match status" value="1"/>
</dbReference>
<feature type="domain" description="PPIase FKBP-type" evidence="8">
    <location>
        <begin position="79"/>
        <end position="180"/>
    </location>
</feature>
<dbReference type="Pfam" id="PF00254">
    <property type="entry name" value="FKBP_C"/>
    <property type="match status" value="1"/>
</dbReference>
<dbReference type="PROSITE" id="PS50059">
    <property type="entry name" value="FKBP_PPIASE"/>
    <property type="match status" value="2"/>
</dbReference>
<evidence type="ECO:0000256" key="7">
    <source>
        <dbReference type="SAM" id="SignalP"/>
    </source>
</evidence>
<evidence type="ECO:0000313" key="10">
    <source>
        <dbReference type="Proteomes" id="UP000664034"/>
    </source>
</evidence>
<dbReference type="Proteomes" id="UP000664034">
    <property type="component" value="Unassembled WGS sequence"/>
</dbReference>
<dbReference type="InterPro" id="IPR001179">
    <property type="entry name" value="PPIase_FKBP_dom"/>
</dbReference>
<comment type="similarity">
    <text evidence="2 6">Belongs to the FKBP-type PPIase family.</text>
</comment>
<feature type="domain" description="PPIase FKBP-type" evidence="8">
    <location>
        <begin position="222"/>
        <end position="311"/>
    </location>
</feature>
<dbReference type="Gene3D" id="3.10.50.40">
    <property type="match status" value="2"/>
</dbReference>
<keyword evidence="4 5" id="KW-0413">Isomerase</keyword>
<dbReference type="SUPFAM" id="SSF54534">
    <property type="entry name" value="FKBP-like"/>
    <property type="match status" value="2"/>
</dbReference>
<dbReference type="RefSeq" id="WP_207367126.1">
    <property type="nucleotide sequence ID" value="NZ_JAFMYV010000015.1"/>
</dbReference>
<gene>
    <name evidence="9" type="ORF">J2I47_23835</name>
</gene>
<dbReference type="GO" id="GO:0003755">
    <property type="term" value="F:peptidyl-prolyl cis-trans isomerase activity"/>
    <property type="evidence" value="ECO:0007669"/>
    <property type="project" value="UniProtKB-UniRule"/>
</dbReference>
<name>A0A939GNB5_9BACT</name>
<feature type="signal peptide" evidence="7">
    <location>
        <begin position="1"/>
        <end position="17"/>
    </location>
</feature>
<keyword evidence="7" id="KW-0732">Signal</keyword>
<evidence type="ECO:0000256" key="3">
    <source>
        <dbReference type="ARBA" id="ARBA00023110"/>
    </source>
</evidence>
<proteinExistence type="inferred from homology"/>
<dbReference type="PROSITE" id="PS51257">
    <property type="entry name" value="PROKAR_LIPOPROTEIN"/>
    <property type="match status" value="1"/>
</dbReference>
<keyword evidence="10" id="KW-1185">Reference proteome</keyword>
<evidence type="ECO:0000256" key="6">
    <source>
        <dbReference type="RuleBase" id="RU003915"/>
    </source>
</evidence>
<reference evidence="9" key="1">
    <citation type="submission" date="2021-03" db="EMBL/GenBank/DDBJ databases">
        <title>Fibrella sp. HMF5335 genome sequencing and assembly.</title>
        <authorList>
            <person name="Kang H."/>
            <person name="Kim H."/>
            <person name="Bae S."/>
            <person name="Joh K."/>
        </authorList>
    </citation>
    <scope>NUCLEOTIDE SEQUENCE</scope>
    <source>
        <strain evidence="9">HMF5335</strain>
    </source>
</reference>
<keyword evidence="3 5" id="KW-0697">Rotamase</keyword>
<feature type="chain" id="PRO_5036821390" description="Peptidyl-prolyl cis-trans isomerase" evidence="7">
    <location>
        <begin position="18"/>
        <end position="311"/>
    </location>
</feature>
<accession>A0A939GNB5</accession>
<sequence>MRSILIRAFLPLLTLLAGLWLTGCQQDGEALTDRKRRENEQEIQQYLTANKLQATQLGTTGLYYIKNVSAPANQTANVGDEVQFFAVSRRLDGTVLDSTDGKNPIFYTYGTSPQRVNTLINNSFLYKNITNGMFLGLSVARKGENLTLLVPSYLDDGRSGSLTLPQYSPIRYDLRVKSIRTEDQQIEDYIAANKINVTKKLDNGIRIATTLAKPDSALITPGQSVTVAYTGRLTDGTVFDNSRAKADTTFGFEVGRSQVVQGWDLGIQQVRRGERFFLIFPSALGYGTTGSGTIITPFKPLAFEMAVLRVK</sequence>
<dbReference type="PANTHER" id="PTHR43811">
    <property type="entry name" value="FKBP-TYPE PEPTIDYL-PROLYL CIS-TRANS ISOMERASE FKPA"/>
    <property type="match status" value="1"/>
</dbReference>
<evidence type="ECO:0000256" key="5">
    <source>
        <dbReference type="PROSITE-ProRule" id="PRU00277"/>
    </source>
</evidence>
<evidence type="ECO:0000256" key="4">
    <source>
        <dbReference type="ARBA" id="ARBA00023235"/>
    </source>
</evidence>
<comment type="catalytic activity">
    <reaction evidence="1 5 6">
        <text>[protein]-peptidylproline (omega=180) = [protein]-peptidylproline (omega=0)</text>
        <dbReference type="Rhea" id="RHEA:16237"/>
        <dbReference type="Rhea" id="RHEA-COMP:10747"/>
        <dbReference type="Rhea" id="RHEA-COMP:10748"/>
        <dbReference type="ChEBI" id="CHEBI:83833"/>
        <dbReference type="ChEBI" id="CHEBI:83834"/>
        <dbReference type="EC" id="5.2.1.8"/>
    </reaction>
</comment>
<dbReference type="AlphaFoldDB" id="A0A939GNB5"/>
<evidence type="ECO:0000256" key="2">
    <source>
        <dbReference type="ARBA" id="ARBA00006577"/>
    </source>
</evidence>
<dbReference type="EC" id="5.2.1.8" evidence="6"/>
<evidence type="ECO:0000256" key="1">
    <source>
        <dbReference type="ARBA" id="ARBA00000971"/>
    </source>
</evidence>
<comment type="caution">
    <text evidence="9">The sequence shown here is derived from an EMBL/GenBank/DDBJ whole genome shotgun (WGS) entry which is preliminary data.</text>
</comment>
<evidence type="ECO:0000313" key="9">
    <source>
        <dbReference type="EMBL" id="MBO0939602.1"/>
    </source>
</evidence>
<dbReference type="EMBL" id="JAFMYV010000015">
    <property type="protein sequence ID" value="MBO0939602.1"/>
    <property type="molecule type" value="Genomic_DNA"/>
</dbReference>
<evidence type="ECO:0000259" key="8">
    <source>
        <dbReference type="PROSITE" id="PS50059"/>
    </source>
</evidence>
<protein>
    <recommendedName>
        <fullName evidence="6">Peptidyl-prolyl cis-trans isomerase</fullName>
        <ecNumber evidence="6">5.2.1.8</ecNumber>
    </recommendedName>
</protein>
<dbReference type="InterPro" id="IPR046357">
    <property type="entry name" value="PPIase_dom_sf"/>
</dbReference>